<accession>A0A0B0NEX0</accession>
<protein>
    <submittedName>
        <fullName evidence="2">Defensin-like protein</fullName>
    </submittedName>
</protein>
<proteinExistence type="predicted"/>
<feature type="transmembrane region" description="Helical" evidence="1">
    <location>
        <begin position="55"/>
        <end position="72"/>
    </location>
</feature>
<name>A0A0B0NEX0_GOSAR</name>
<keyword evidence="1" id="KW-0812">Transmembrane</keyword>
<gene>
    <name evidence="2" type="ORF">F383_13816</name>
</gene>
<sequence length="109" mass="12280">MVCSCCSFGNFLVLIVASCIRNFQGIFYQLSLSSMCGDFFLFFMFSFFNDPDSDLFLISCVYWGMVVFPAHTSKALSSLMSINPSRLSPNDAPLSTPTKLWPFEQRSLV</sequence>
<feature type="transmembrane region" description="Helical" evidence="1">
    <location>
        <begin position="27"/>
        <end position="48"/>
    </location>
</feature>
<dbReference type="EMBL" id="KN395440">
    <property type="protein sequence ID" value="KHG11222.1"/>
    <property type="molecule type" value="Genomic_DNA"/>
</dbReference>
<evidence type="ECO:0000313" key="3">
    <source>
        <dbReference type="Proteomes" id="UP000032142"/>
    </source>
</evidence>
<evidence type="ECO:0000256" key="1">
    <source>
        <dbReference type="SAM" id="Phobius"/>
    </source>
</evidence>
<keyword evidence="3" id="KW-1185">Reference proteome</keyword>
<keyword evidence="1" id="KW-1133">Transmembrane helix</keyword>
<dbReference type="AlphaFoldDB" id="A0A0B0NEX0"/>
<reference evidence="3" key="1">
    <citation type="submission" date="2014-09" db="EMBL/GenBank/DDBJ databases">
        <authorList>
            <person name="Mudge J."/>
            <person name="Ramaraj T."/>
            <person name="Lindquist I.E."/>
            <person name="Bharti A.K."/>
            <person name="Sundararajan A."/>
            <person name="Cameron C.T."/>
            <person name="Woodward J.E."/>
            <person name="May G.D."/>
            <person name="Brubaker C."/>
            <person name="Broadhvest J."/>
            <person name="Wilkins T.A."/>
        </authorList>
    </citation>
    <scope>NUCLEOTIDE SEQUENCE</scope>
    <source>
        <strain evidence="3">cv. AKA8401</strain>
    </source>
</reference>
<organism evidence="2 3">
    <name type="scientific">Gossypium arboreum</name>
    <name type="common">Tree cotton</name>
    <name type="synonym">Gossypium nanking</name>
    <dbReference type="NCBI Taxonomy" id="29729"/>
    <lineage>
        <taxon>Eukaryota</taxon>
        <taxon>Viridiplantae</taxon>
        <taxon>Streptophyta</taxon>
        <taxon>Embryophyta</taxon>
        <taxon>Tracheophyta</taxon>
        <taxon>Spermatophyta</taxon>
        <taxon>Magnoliopsida</taxon>
        <taxon>eudicotyledons</taxon>
        <taxon>Gunneridae</taxon>
        <taxon>Pentapetalae</taxon>
        <taxon>rosids</taxon>
        <taxon>malvids</taxon>
        <taxon>Malvales</taxon>
        <taxon>Malvaceae</taxon>
        <taxon>Malvoideae</taxon>
        <taxon>Gossypium</taxon>
    </lineage>
</organism>
<dbReference type="Proteomes" id="UP000032142">
    <property type="component" value="Unassembled WGS sequence"/>
</dbReference>
<evidence type="ECO:0000313" key="2">
    <source>
        <dbReference type="EMBL" id="KHG11222.1"/>
    </source>
</evidence>
<keyword evidence="1" id="KW-0472">Membrane</keyword>